<gene>
    <name evidence="3" type="ORF">D1013_18355</name>
</gene>
<evidence type="ECO:0000259" key="2">
    <source>
        <dbReference type="Pfam" id="PF07593"/>
    </source>
</evidence>
<dbReference type="InterPro" id="IPR011519">
    <property type="entry name" value="UnbV_ASPIC"/>
</dbReference>
<dbReference type="EMBL" id="CP032050">
    <property type="protein sequence ID" value="AYN69208.1"/>
    <property type="molecule type" value="Genomic_DNA"/>
</dbReference>
<organism evidence="3 4">
    <name type="scientific">Euzebyella marina</name>
    <dbReference type="NCBI Taxonomy" id="1761453"/>
    <lineage>
        <taxon>Bacteria</taxon>
        <taxon>Pseudomonadati</taxon>
        <taxon>Bacteroidota</taxon>
        <taxon>Flavobacteriia</taxon>
        <taxon>Flavobacteriales</taxon>
        <taxon>Flavobacteriaceae</taxon>
        <taxon>Euzebyella</taxon>
    </lineage>
</organism>
<dbReference type="KEGG" id="emar:D1013_18355"/>
<sequence length="1117" mass="125029">MYFTKYFLQFLLISFLIISCKTDSKDSIEKKESSSLKLFSLLSSEETGIEFSNDIENQRNFNIFKYRNFYNGGGVAIGDINNDGLPDIYMTANMGPNKLFLNKGDFQFEDISEKAGITGNKPWSTGVVMADINADGLLDIYVSNAGNMEGNNHDNDLYINNGDLTFSEKAEEYNLAKTGFSTHASFFDYDKDGDLDAYILNNSNIPVTSLGYAEQRDVRAQDWEGVPEIFRGVGDMLLRNDNGKFVDVSEEAGIYGSLIGFGLGVMVSDINGDLYPDIYISNDFYERDYLYINQKDGTFKEEIKDWTSHLSLSAMGIDMADINNDGNADIYITDMLPEHDQRTKSVMEFEGYNVFNLKQSKDFYQQYIQNTLQLNNGNGTFSEIAYHSGVAKTDWSWAGLIFDMDNDGLRDIFVTNGINHDLTDLDFVDFFANEIIQKMALTGKKESIDTIINKMPVSPLPNYAFKNKGNITFENATVDWGFDIPSKSNGVAYGDLDNDGDLDMVVNNVNMPAFVYRNNSEKLTNNNYIKLKFDGEKPNSFAIGASVKMYYDNNIVFQELIPSRGFQSSMDYVMTIGLGKTSAIDSLRVIWPDNSTQKLSNIKVNQLIELKQSNAKDIYNPKKKTNTNTLFTEVQQSKLQSHQENTYQDFDYEGLISKLISQEGPTISVADINADGNEDIFVGGAKNQAASLYIHQGNGKLKRTNQNDIDKDSNFEDTASAFFDVDSDGDLDLMVGSGGNQINEENTYSLRLYKNNGDGKFSKSNANLPSNFTNISVIEPYDFDQDGDIDVFVGSRSVVGTYGVNPKHLFLENQGDGNFVDATEKLAFDLKDAGMVTDARWEDIDGDGKKDLITVADWGSPQIFKNSGRRLAKLPSSLDSLKGWWNTVETADLDNDGDFDLILGNQGTNVPYSATPSNPMKLWINDYDNNGTLEQIVSRNYDGNDYPLHQQKELTRQISSLKKQNLKASEYAKKTVSELFPESVFENTIVKEANTMYSIIALNDGKGSFEIKNLPSRVQLSCVCGISCMDVNNDGNVDLVMGGNNYEFKPQYSRLDASYGNVLINDGNLNFDWVDFAKSGFFVKGEIKHLLPFKDKSGKRYLIAGINNSEPKIFTLQ</sequence>
<keyword evidence="1" id="KW-0732">Signal</keyword>
<protein>
    <submittedName>
        <fullName evidence="3">CRTAC1 family protein</fullName>
    </submittedName>
</protein>
<dbReference type="PANTHER" id="PTHR16026">
    <property type="entry name" value="CARTILAGE ACIDIC PROTEIN 1"/>
    <property type="match status" value="1"/>
</dbReference>
<dbReference type="Pfam" id="PF07593">
    <property type="entry name" value="UnbV_ASPIC"/>
    <property type="match status" value="1"/>
</dbReference>
<reference evidence="3 4" key="1">
    <citation type="submission" date="2018-08" db="EMBL/GenBank/DDBJ databases">
        <title>The reduced genetic potential of extracellular carbohydrate catabolism in Euzebyella marina RN62, a Flavobacteriia bacterium isolated from the hadal water.</title>
        <authorList>
            <person name="Xue C."/>
        </authorList>
    </citation>
    <scope>NUCLEOTIDE SEQUENCE [LARGE SCALE GENOMIC DNA]</scope>
    <source>
        <strain evidence="3 4">RN62</strain>
    </source>
</reference>
<dbReference type="InterPro" id="IPR013517">
    <property type="entry name" value="FG-GAP"/>
</dbReference>
<feature type="domain" description="ASPIC/UnbV" evidence="2">
    <location>
        <begin position="542"/>
        <end position="608"/>
    </location>
</feature>
<keyword evidence="4" id="KW-1185">Reference proteome</keyword>
<dbReference type="PROSITE" id="PS51257">
    <property type="entry name" value="PROKAR_LIPOPROTEIN"/>
    <property type="match status" value="1"/>
</dbReference>
<accession>A0A3G2LAC2</accession>
<dbReference type="PANTHER" id="PTHR16026:SF0">
    <property type="entry name" value="CARTILAGE ACIDIC PROTEIN 1"/>
    <property type="match status" value="1"/>
</dbReference>
<proteinExistence type="predicted"/>
<name>A0A3G2LAC2_9FLAO</name>
<evidence type="ECO:0000256" key="1">
    <source>
        <dbReference type="ARBA" id="ARBA00022729"/>
    </source>
</evidence>
<dbReference type="SUPFAM" id="SSF69318">
    <property type="entry name" value="Integrin alpha N-terminal domain"/>
    <property type="match status" value="3"/>
</dbReference>
<dbReference type="InterPro" id="IPR027039">
    <property type="entry name" value="Crtac1"/>
</dbReference>
<evidence type="ECO:0000313" key="3">
    <source>
        <dbReference type="EMBL" id="AYN69208.1"/>
    </source>
</evidence>
<dbReference type="RefSeq" id="WP_121850214.1">
    <property type="nucleotide sequence ID" value="NZ_CP032050.1"/>
</dbReference>
<dbReference type="Gene3D" id="2.130.10.130">
    <property type="entry name" value="Integrin alpha, N-terminal"/>
    <property type="match status" value="3"/>
</dbReference>
<dbReference type="Pfam" id="PF13517">
    <property type="entry name" value="FG-GAP_3"/>
    <property type="match status" value="5"/>
</dbReference>
<dbReference type="OrthoDB" id="9816120at2"/>
<dbReference type="AlphaFoldDB" id="A0A3G2LAC2"/>
<dbReference type="Proteomes" id="UP000276309">
    <property type="component" value="Chromosome"/>
</dbReference>
<evidence type="ECO:0000313" key="4">
    <source>
        <dbReference type="Proteomes" id="UP000276309"/>
    </source>
</evidence>
<dbReference type="InterPro" id="IPR028994">
    <property type="entry name" value="Integrin_alpha_N"/>
</dbReference>